<organism evidence="1 2">
    <name type="scientific">Streptomyces chitinivorans</name>
    <dbReference type="NCBI Taxonomy" id="1257027"/>
    <lineage>
        <taxon>Bacteria</taxon>
        <taxon>Bacillati</taxon>
        <taxon>Actinomycetota</taxon>
        <taxon>Actinomycetes</taxon>
        <taxon>Kitasatosporales</taxon>
        <taxon>Streptomycetaceae</taxon>
        <taxon>Streptomyces</taxon>
    </lineage>
</organism>
<gene>
    <name evidence="1" type="ORF">ACG5V6_15515</name>
</gene>
<proteinExistence type="predicted"/>
<dbReference type="RefSeq" id="WP_279949592.1">
    <property type="nucleotide sequence ID" value="NZ_BAABEN010000013.1"/>
</dbReference>
<dbReference type="EMBL" id="JBIHMK010000054">
    <property type="protein sequence ID" value="MFH0249620.1"/>
    <property type="molecule type" value="Genomic_DNA"/>
</dbReference>
<evidence type="ECO:0000313" key="1">
    <source>
        <dbReference type="EMBL" id="MFH0249620.1"/>
    </source>
</evidence>
<protein>
    <submittedName>
        <fullName evidence="1">Uncharacterized protein</fullName>
    </submittedName>
</protein>
<accession>A0ABW7HUS2</accession>
<evidence type="ECO:0000313" key="2">
    <source>
        <dbReference type="Proteomes" id="UP001607069"/>
    </source>
</evidence>
<dbReference type="Proteomes" id="UP001607069">
    <property type="component" value="Unassembled WGS sequence"/>
</dbReference>
<name>A0ABW7HUS2_9ACTN</name>
<reference evidence="1 2" key="1">
    <citation type="submission" date="2024-10" db="EMBL/GenBank/DDBJ databases">
        <authorList>
            <person name="Cho J.-C."/>
        </authorList>
    </citation>
    <scope>NUCLEOTIDE SEQUENCE [LARGE SCALE GENOMIC DNA]</scope>
    <source>
        <strain evidence="1 2">KCTC29696</strain>
    </source>
</reference>
<keyword evidence="2" id="KW-1185">Reference proteome</keyword>
<comment type="caution">
    <text evidence="1">The sequence shown here is derived from an EMBL/GenBank/DDBJ whole genome shotgun (WGS) entry which is preliminary data.</text>
</comment>
<sequence length="131" mass="14140">MRLASADKEDNGWSGDLKSERTAWTMAGGSVGELRGDIRKALGTLEKTQEGLGSGSDTVDGVQSGAAQLEVYRSWKRYLEDVSGRCGTLRTQLEKAGDDHDMNDADVRKAFDGLEGRYKDTPAVGGQDQGR</sequence>